<comment type="caution">
    <text evidence="3">The sequence shown here is derived from an EMBL/GenBank/DDBJ whole genome shotgun (WGS) entry which is preliminary data.</text>
</comment>
<dbReference type="Proteomes" id="UP000789405">
    <property type="component" value="Unassembled WGS sequence"/>
</dbReference>
<dbReference type="InterPro" id="IPR012337">
    <property type="entry name" value="RNaseH-like_sf"/>
</dbReference>
<dbReference type="GO" id="GO:0000027">
    <property type="term" value="P:ribosomal large subunit assembly"/>
    <property type="evidence" value="ECO:0007669"/>
    <property type="project" value="TreeGrafter"/>
</dbReference>
<dbReference type="GO" id="GO:0005634">
    <property type="term" value="C:nucleus"/>
    <property type="evidence" value="ECO:0007669"/>
    <property type="project" value="TreeGrafter"/>
</dbReference>
<gene>
    <name evidence="3" type="ORF">DERYTH_LOCUS6004</name>
</gene>
<dbReference type="GO" id="GO:0004527">
    <property type="term" value="F:exonuclease activity"/>
    <property type="evidence" value="ECO:0007669"/>
    <property type="project" value="InterPro"/>
</dbReference>
<dbReference type="PANTHER" id="PTHR12801:SF45">
    <property type="entry name" value="RNA EXONUCLEASE 4"/>
    <property type="match status" value="1"/>
</dbReference>
<dbReference type="GO" id="GO:0006364">
    <property type="term" value="P:rRNA processing"/>
    <property type="evidence" value="ECO:0007669"/>
    <property type="project" value="TreeGrafter"/>
</dbReference>
<evidence type="ECO:0000256" key="1">
    <source>
        <dbReference type="ARBA" id="ARBA00022722"/>
    </source>
</evidence>
<dbReference type="InterPro" id="IPR047021">
    <property type="entry name" value="REXO1/3/4-like"/>
</dbReference>
<dbReference type="AlphaFoldDB" id="A0A9N9FZC7"/>
<reference evidence="3" key="1">
    <citation type="submission" date="2021-06" db="EMBL/GenBank/DDBJ databases">
        <authorList>
            <person name="Kallberg Y."/>
            <person name="Tangrot J."/>
            <person name="Rosling A."/>
        </authorList>
    </citation>
    <scope>NUCLEOTIDE SEQUENCE</scope>
    <source>
        <strain evidence="3">MA453B</strain>
    </source>
</reference>
<evidence type="ECO:0000313" key="3">
    <source>
        <dbReference type="EMBL" id="CAG8566719.1"/>
    </source>
</evidence>
<protein>
    <submittedName>
        <fullName evidence="3">28447_t:CDS:1</fullName>
    </submittedName>
</protein>
<keyword evidence="4" id="KW-1185">Reference proteome</keyword>
<sequence length="86" mass="10166">MLDHPRKMIRDTSMYAPFRQIARGKTPSLKRLAQEELGRTIQVGKHSSVEDARVCMLLYRKHKVSWEQMMRTKFKFGSKKSGQKRK</sequence>
<evidence type="ECO:0000313" key="4">
    <source>
        <dbReference type="Proteomes" id="UP000789405"/>
    </source>
</evidence>
<dbReference type="SUPFAM" id="SSF53098">
    <property type="entry name" value="Ribonuclease H-like"/>
    <property type="match status" value="1"/>
</dbReference>
<dbReference type="InterPro" id="IPR036397">
    <property type="entry name" value="RNaseH_sf"/>
</dbReference>
<dbReference type="OrthoDB" id="8191639at2759"/>
<keyword evidence="1" id="KW-0540">Nuclease</keyword>
<evidence type="ECO:0000256" key="2">
    <source>
        <dbReference type="ARBA" id="ARBA00022801"/>
    </source>
</evidence>
<accession>A0A9N9FZC7</accession>
<keyword evidence="2" id="KW-0378">Hydrolase</keyword>
<organism evidence="3 4">
    <name type="scientific">Dentiscutata erythropus</name>
    <dbReference type="NCBI Taxonomy" id="1348616"/>
    <lineage>
        <taxon>Eukaryota</taxon>
        <taxon>Fungi</taxon>
        <taxon>Fungi incertae sedis</taxon>
        <taxon>Mucoromycota</taxon>
        <taxon>Glomeromycotina</taxon>
        <taxon>Glomeromycetes</taxon>
        <taxon>Diversisporales</taxon>
        <taxon>Gigasporaceae</taxon>
        <taxon>Dentiscutata</taxon>
    </lineage>
</organism>
<name>A0A9N9FZC7_9GLOM</name>
<proteinExistence type="predicted"/>
<dbReference type="EMBL" id="CAJVPY010002620">
    <property type="protein sequence ID" value="CAG8566719.1"/>
    <property type="molecule type" value="Genomic_DNA"/>
</dbReference>
<dbReference type="GO" id="GO:0003676">
    <property type="term" value="F:nucleic acid binding"/>
    <property type="evidence" value="ECO:0007669"/>
    <property type="project" value="InterPro"/>
</dbReference>
<dbReference type="PANTHER" id="PTHR12801">
    <property type="entry name" value="RNA EXONUCLEASE REXO1 / RECO3 FAMILY MEMBER-RELATED"/>
    <property type="match status" value="1"/>
</dbReference>
<dbReference type="Gene3D" id="3.30.420.10">
    <property type="entry name" value="Ribonuclease H-like superfamily/Ribonuclease H"/>
    <property type="match status" value="1"/>
</dbReference>